<evidence type="ECO:0000313" key="9">
    <source>
        <dbReference type="EMBL" id="QUC11493.1"/>
    </source>
</evidence>
<evidence type="ECO:0000256" key="6">
    <source>
        <dbReference type="ARBA" id="ARBA00023136"/>
    </source>
</evidence>
<feature type="transmembrane region" description="Helical" evidence="8">
    <location>
        <begin position="54"/>
        <end position="74"/>
    </location>
</feature>
<feature type="region of interest" description="Disordered" evidence="7">
    <location>
        <begin position="141"/>
        <end position="194"/>
    </location>
</feature>
<keyword evidence="5 8" id="KW-1133">Transmembrane helix</keyword>
<feature type="transmembrane region" description="Helical" evidence="8">
    <location>
        <begin position="12"/>
        <end position="30"/>
    </location>
</feature>
<keyword evidence="4 8" id="KW-0812">Transmembrane</keyword>
<dbReference type="GO" id="GO:0005886">
    <property type="term" value="C:plasma membrane"/>
    <property type="evidence" value="ECO:0007669"/>
    <property type="project" value="UniProtKB-SubCell"/>
</dbReference>
<evidence type="ECO:0000256" key="5">
    <source>
        <dbReference type="ARBA" id="ARBA00022989"/>
    </source>
</evidence>
<accession>A0AB37I3F6</accession>
<dbReference type="AlphaFoldDB" id="A0AB37I3F6"/>
<gene>
    <name evidence="9" type="ORF">J5A53_01955</name>
</gene>
<evidence type="ECO:0000256" key="3">
    <source>
        <dbReference type="ARBA" id="ARBA00022475"/>
    </source>
</evidence>
<evidence type="ECO:0000313" key="10">
    <source>
        <dbReference type="Proteomes" id="UP000677180"/>
    </source>
</evidence>
<evidence type="ECO:0000256" key="4">
    <source>
        <dbReference type="ARBA" id="ARBA00022692"/>
    </source>
</evidence>
<dbReference type="RefSeq" id="WP_014847734.1">
    <property type="nucleotide sequence ID" value="NZ_CAJZDL010000008.1"/>
</dbReference>
<feature type="compositionally biased region" description="Basic and acidic residues" evidence="7">
    <location>
        <begin position="154"/>
        <end position="163"/>
    </location>
</feature>
<evidence type="ECO:0000256" key="1">
    <source>
        <dbReference type="ARBA" id="ARBA00004651"/>
    </source>
</evidence>
<proteinExistence type="inferred from homology"/>
<organism evidence="9 10">
    <name type="scientific">Arachnia propionica</name>
    <dbReference type="NCBI Taxonomy" id="1750"/>
    <lineage>
        <taxon>Bacteria</taxon>
        <taxon>Bacillati</taxon>
        <taxon>Actinomycetota</taxon>
        <taxon>Actinomycetes</taxon>
        <taxon>Propionibacteriales</taxon>
        <taxon>Propionibacteriaceae</taxon>
        <taxon>Arachnia</taxon>
    </lineage>
</organism>
<evidence type="ECO:0000256" key="2">
    <source>
        <dbReference type="ARBA" id="ARBA00006679"/>
    </source>
</evidence>
<reference evidence="9" key="1">
    <citation type="submission" date="2021-03" db="EMBL/GenBank/DDBJ databases">
        <title>Human Oral Microbial Genomes.</title>
        <authorList>
            <person name="Johnston C.D."/>
            <person name="Chen T."/>
            <person name="Dewhirst F.E."/>
        </authorList>
    </citation>
    <scope>NUCLEOTIDE SEQUENCE</scope>
    <source>
        <strain evidence="9">F0714</strain>
    </source>
</reference>
<evidence type="ECO:0000256" key="7">
    <source>
        <dbReference type="SAM" id="MobiDB-lite"/>
    </source>
</evidence>
<evidence type="ECO:0000256" key="8">
    <source>
        <dbReference type="SAM" id="Phobius"/>
    </source>
</evidence>
<keyword evidence="6 8" id="KW-0472">Membrane</keyword>
<dbReference type="Proteomes" id="UP000677180">
    <property type="component" value="Chromosome"/>
</dbReference>
<feature type="transmembrane region" description="Helical" evidence="8">
    <location>
        <begin position="81"/>
        <end position="102"/>
    </location>
</feature>
<comment type="subcellular location">
    <subcellularLocation>
        <location evidence="1">Cell membrane</location>
        <topology evidence="1">Multi-pass membrane protein</topology>
    </subcellularLocation>
</comment>
<comment type="similarity">
    <text evidence="2">Belongs to the DoxX family.</text>
</comment>
<name>A0AB37I3F6_9ACTN</name>
<dbReference type="PANTHER" id="PTHR33452:SF1">
    <property type="entry name" value="INNER MEMBRANE PROTEIN YPHA-RELATED"/>
    <property type="match status" value="1"/>
</dbReference>
<dbReference type="InterPro" id="IPR032808">
    <property type="entry name" value="DoxX"/>
</dbReference>
<protein>
    <submittedName>
        <fullName evidence="9">DoxX family protein</fullName>
    </submittedName>
</protein>
<feature type="transmembrane region" description="Helical" evidence="8">
    <location>
        <begin position="108"/>
        <end position="129"/>
    </location>
</feature>
<dbReference type="EMBL" id="CP072385">
    <property type="protein sequence ID" value="QUC11493.1"/>
    <property type="molecule type" value="Genomic_DNA"/>
</dbReference>
<dbReference type="Pfam" id="PF07681">
    <property type="entry name" value="DoxX"/>
    <property type="match status" value="1"/>
</dbReference>
<dbReference type="PANTHER" id="PTHR33452">
    <property type="entry name" value="OXIDOREDUCTASE CATD-RELATED"/>
    <property type="match status" value="1"/>
</dbReference>
<sequence length="194" mass="21569">MKAFIRVLKDIALMLTRIIMGVIMVTHGWHRWQNEGITAEANILEHAGIPNPGLMVWLLIGFEVIGGIFLIFGLATPVIGLGLMVLNIGIILTLRSHTFYVHNSGWEYNAVMTIVGLMLMTHGAGRIGLDNLFRTPKDIQPQAEEQPKRPARSLPEEPAHSLPDEWDDTPARGIQLPQETHSKFMAKPHSGLSQ</sequence>
<keyword evidence="3" id="KW-1003">Cell membrane</keyword>
<dbReference type="InterPro" id="IPR051907">
    <property type="entry name" value="DoxX-like_oxidoreductase"/>
</dbReference>